<evidence type="ECO:0000313" key="1">
    <source>
        <dbReference type="EMBL" id="KTB42934.1"/>
    </source>
</evidence>
<comment type="caution">
    <text evidence="1">The sequence shown here is derived from an EMBL/GenBank/DDBJ whole genome shotgun (WGS) entry which is preliminary data.</text>
</comment>
<name>A0A0W0G2X1_MONRR</name>
<dbReference type="EMBL" id="LATX01001272">
    <property type="protein sequence ID" value="KTB42934.1"/>
    <property type="molecule type" value="Genomic_DNA"/>
</dbReference>
<accession>A0A0W0G2X1</accession>
<dbReference type="Proteomes" id="UP000054988">
    <property type="component" value="Unassembled WGS sequence"/>
</dbReference>
<proteinExistence type="predicted"/>
<sequence length="68" mass="7413">MPFALTSAEDGGLQSRADTEISMPSGLSLWSTSSAEDLGNVNDSYNDWDSYMMLVDEFLQTMKHSGSS</sequence>
<organism evidence="1 2">
    <name type="scientific">Moniliophthora roreri</name>
    <name type="common">Frosty pod rot fungus</name>
    <name type="synonym">Monilia roreri</name>
    <dbReference type="NCBI Taxonomy" id="221103"/>
    <lineage>
        <taxon>Eukaryota</taxon>
        <taxon>Fungi</taxon>
        <taxon>Dikarya</taxon>
        <taxon>Basidiomycota</taxon>
        <taxon>Agaricomycotina</taxon>
        <taxon>Agaricomycetes</taxon>
        <taxon>Agaricomycetidae</taxon>
        <taxon>Agaricales</taxon>
        <taxon>Marasmiineae</taxon>
        <taxon>Marasmiaceae</taxon>
        <taxon>Moniliophthora</taxon>
    </lineage>
</organism>
<protein>
    <submittedName>
        <fullName evidence="1">Uncharacterized protein</fullName>
    </submittedName>
</protein>
<reference evidence="1 2" key="1">
    <citation type="submission" date="2015-12" db="EMBL/GenBank/DDBJ databases">
        <title>Draft genome sequence of Moniliophthora roreri, the causal agent of frosty pod rot of cacao.</title>
        <authorList>
            <person name="Aime M.C."/>
            <person name="Diaz-Valderrama J.R."/>
            <person name="Kijpornyongpan T."/>
            <person name="Phillips-Mora W."/>
        </authorList>
    </citation>
    <scope>NUCLEOTIDE SEQUENCE [LARGE SCALE GENOMIC DNA]</scope>
    <source>
        <strain evidence="1 2">MCA 2952</strain>
    </source>
</reference>
<evidence type="ECO:0000313" key="2">
    <source>
        <dbReference type="Proteomes" id="UP000054988"/>
    </source>
</evidence>
<dbReference type="AlphaFoldDB" id="A0A0W0G2X1"/>
<gene>
    <name evidence="1" type="ORF">WG66_4484</name>
</gene>